<proteinExistence type="predicted"/>
<gene>
    <name evidence="1" type="ORF">BJ508DRAFT_360809</name>
</gene>
<evidence type="ECO:0000313" key="1">
    <source>
        <dbReference type="EMBL" id="RPA82840.1"/>
    </source>
</evidence>
<dbReference type="EMBL" id="ML119668">
    <property type="protein sequence ID" value="RPA82840.1"/>
    <property type="molecule type" value="Genomic_DNA"/>
</dbReference>
<keyword evidence="2" id="KW-1185">Reference proteome</keyword>
<evidence type="ECO:0000313" key="2">
    <source>
        <dbReference type="Proteomes" id="UP000275078"/>
    </source>
</evidence>
<dbReference type="AlphaFoldDB" id="A0A3N4IFB5"/>
<organism evidence="1 2">
    <name type="scientific">Ascobolus immersus RN42</name>
    <dbReference type="NCBI Taxonomy" id="1160509"/>
    <lineage>
        <taxon>Eukaryota</taxon>
        <taxon>Fungi</taxon>
        <taxon>Dikarya</taxon>
        <taxon>Ascomycota</taxon>
        <taxon>Pezizomycotina</taxon>
        <taxon>Pezizomycetes</taxon>
        <taxon>Pezizales</taxon>
        <taxon>Ascobolaceae</taxon>
        <taxon>Ascobolus</taxon>
    </lineage>
</organism>
<dbReference type="Proteomes" id="UP000275078">
    <property type="component" value="Unassembled WGS sequence"/>
</dbReference>
<evidence type="ECO:0008006" key="3">
    <source>
        <dbReference type="Google" id="ProtNLM"/>
    </source>
</evidence>
<reference evidence="1 2" key="1">
    <citation type="journal article" date="2018" name="Nat. Ecol. Evol.">
        <title>Pezizomycetes genomes reveal the molecular basis of ectomycorrhizal truffle lifestyle.</title>
        <authorList>
            <person name="Murat C."/>
            <person name="Payen T."/>
            <person name="Noel B."/>
            <person name="Kuo A."/>
            <person name="Morin E."/>
            <person name="Chen J."/>
            <person name="Kohler A."/>
            <person name="Krizsan K."/>
            <person name="Balestrini R."/>
            <person name="Da Silva C."/>
            <person name="Montanini B."/>
            <person name="Hainaut M."/>
            <person name="Levati E."/>
            <person name="Barry K.W."/>
            <person name="Belfiori B."/>
            <person name="Cichocki N."/>
            <person name="Clum A."/>
            <person name="Dockter R.B."/>
            <person name="Fauchery L."/>
            <person name="Guy J."/>
            <person name="Iotti M."/>
            <person name="Le Tacon F."/>
            <person name="Lindquist E.A."/>
            <person name="Lipzen A."/>
            <person name="Malagnac F."/>
            <person name="Mello A."/>
            <person name="Molinier V."/>
            <person name="Miyauchi S."/>
            <person name="Poulain J."/>
            <person name="Riccioni C."/>
            <person name="Rubini A."/>
            <person name="Sitrit Y."/>
            <person name="Splivallo R."/>
            <person name="Traeger S."/>
            <person name="Wang M."/>
            <person name="Zifcakova L."/>
            <person name="Wipf D."/>
            <person name="Zambonelli A."/>
            <person name="Paolocci F."/>
            <person name="Nowrousian M."/>
            <person name="Ottonello S."/>
            <person name="Baldrian P."/>
            <person name="Spatafora J.W."/>
            <person name="Henrissat B."/>
            <person name="Nagy L.G."/>
            <person name="Aury J.M."/>
            <person name="Wincker P."/>
            <person name="Grigoriev I.V."/>
            <person name="Bonfante P."/>
            <person name="Martin F.M."/>
        </authorList>
    </citation>
    <scope>NUCLEOTIDE SEQUENCE [LARGE SCALE GENOMIC DNA]</scope>
    <source>
        <strain evidence="1 2">RN42</strain>
    </source>
</reference>
<accession>A0A3N4IFB5</accession>
<name>A0A3N4IFB5_ASCIM</name>
<protein>
    <recommendedName>
        <fullName evidence="3">F-box domain-containing protein</fullName>
    </recommendedName>
</protein>
<sequence>MRTRTPLRRQPRISSSEEIKCTSSTFLRLPTEIRLAIYSSCTAFSLLQLTHTCARLRAEIKSVPEIISASDGFGGMGGSGTTRRSYTQLYDDLTFTINDVLYVYAEERPLLPILWYPNWLDCYPECEEDGVARFMFSVHYRFLNGEM</sequence>